<evidence type="ECO:0000313" key="2">
    <source>
        <dbReference type="EMBL" id="ABV22192.1"/>
    </source>
</evidence>
<name>A7YXR3_9ALVE</name>
<proteinExistence type="evidence at transcript level"/>
<feature type="region of interest" description="Disordered" evidence="1">
    <location>
        <begin position="42"/>
        <end position="108"/>
    </location>
</feature>
<reference evidence="2" key="1">
    <citation type="journal article" date="2007" name="Proc. Natl. Acad. Sci. U.S.A.">
        <title>Spliced leader RNA trans-splicing in dinoflagellates.</title>
        <authorList>
            <person name="Zhang H."/>
            <person name="Hou Y."/>
            <person name="Miranda L."/>
            <person name="Campbell D.A."/>
            <person name="Sturm N.R."/>
            <person name="Gaasterland T."/>
            <person name="Lin S."/>
        </authorList>
    </citation>
    <scope>NUCLEOTIDE SEQUENCE</scope>
    <source>
        <strain evidence="2">Pma_cDNA13</strain>
    </source>
</reference>
<evidence type="ECO:0000256" key="1">
    <source>
        <dbReference type="SAM" id="MobiDB-lite"/>
    </source>
</evidence>
<feature type="compositionally biased region" description="Basic and acidic residues" evidence="1">
    <location>
        <begin position="45"/>
        <end position="54"/>
    </location>
</feature>
<accession>A7YXR3</accession>
<organism evidence="2">
    <name type="scientific">Perkinsus marinus</name>
    <dbReference type="NCBI Taxonomy" id="31276"/>
    <lineage>
        <taxon>Eukaryota</taxon>
        <taxon>Sar</taxon>
        <taxon>Alveolata</taxon>
        <taxon>Perkinsozoa</taxon>
        <taxon>Perkinsea</taxon>
        <taxon>Perkinsida</taxon>
        <taxon>Perkinsidae</taxon>
        <taxon>Perkinsus</taxon>
    </lineage>
</organism>
<feature type="compositionally biased region" description="Acidic residues" evidence="1">
    <location>
        <begin position="71"/>
        <end position="81"/>
    </location>
</feature>
<protein>
    <submittedName>
        <fullName evidence="2">Uncharacterized protein</fullName>
    </submittedName>
</protein>
<sequence>MTNTASPIEEPVREETEEDKEFQRALELVEKRLKDMEADYEETLAAERPKEEVKGTSIEELGYGPLRSDSDESSDDEEEEFGAFISGEVREERMKGSPSVVHPKQMSLEDRQRIREAMASMPKPDEPEWARGLTDDEFFKAALSRSRIH</sequence>
<dbReference type="AlphaFoldDB" id="A7YXR3"/>
<feature type="region of interest" description="Disordered" evidence="1">
    <location>
        <begin position="1"/>
        <end position="21"/>
    </location>
</feature>
<dbReference type="EMBL" id="EF134078">
    <property type="protein sequence ID" value="ABV22192.1"/>
    <property type="molecule type" value="mRNA"/>
</dbReference>